<protein>
    <recommendedName>
        <fullName evidence="3">Peptidase C39 domain-containing protein</fullName>
    </recommendedName>
</protein>
<dbReference type="EMBL" id="CAQL01001183">
    <property type="protein sequence ID" value="CCQ59183.1"/>
    <property type="molecule type" value="Genomic_DNA"/>
</dbReference>
<dbReference type="AlphaFoldDB" id="T2J1N3"/>
<comment type="caution">
    <text evidence="1">The sequence shown here is derived from an EMBL/GenBank/DDBJ whole genome shotgun (WGS) entry which is preliminary data.</text>
</comment>
<accession>T2J1N3</accession>
<evidence type="ECO:0008006" key="3">
    <source>
        <dbReference type="Google" id="ProtNLM"/>
    </source>
</evidence>
<dbReference type="Proteomes" id="UP000017981">
    <property type="component" value="Unassembled WGS sequence"/>
</dbReference>
<evidence type="ECO:0000313" key="1">
    <source>
        <dbReference type="EMBL" id="CCQ59183.1"/>
    </source>
</evidence>
<reference evidence="1 2" key="1">
    <citation type="submission" date="2013-01" db="EMBL/GenBank/DDBJ databases">
        <authorList>
            <person name="Bench S."/>
        </authorList>
    </citation>
    <scope>NUCLEOTIDE SEQUENCE [LARGE SCALE GENOMIC DNA]</scope>
    <source>
        <strain evidence="1 2">WH 0005</strain>
    </source>
</reference>
<proteinExistence type="predicted"/>
<evidence type="ECO:0000313" key="2">
    <source>
        <dbReference type="Proteomes" id="UP000017981"/>
    </source>
</evidence>
<name>T2J1N3_CROWT</name>
<dbReference type="RefSeq" id="WP_021834145.1">
    <property type="nucleotide sequence ID" value="NZ_CAQL01001183.1"/>
</dbReference>
<sequence length="138" mass="14930">MVTEVEARPLLSGAGGYWQVIDEVASTMVIQQQDRLSCGPACAEMLLRSQGITNVSQAVIGRLTGVPVNVPALAAVLNQVDESGLTIWIGGFFEIEGASDEDVLGVLMEMGSWIVDIRTHWPVYFMSLRTLVQESGSF</sequence>
<organism evidence="1 2">
    <name type="scientific">Crocosphaera watsonii WH 0005</name>
    <dbReference type="NCBI Taxonomy" id="423472"/>
    <lineage>
        <taxon>Bacteria</taxon>
        <taxon>Bacillati</taxon>
        <taxon>Cyanobacteriota</taxon>
        <taxon>Cyanophyceae</taxon>
        <taxon>Oscillatoriophycideae</taxon>
        <taxon>Chroococcales</taxon>
        <taxon>Aphanothecaceae</taxon>
        <taxon>Crocosphaera</taxon>
    </lineage>
</organism>
<gene>
    <name evidence="1" type="ORF">CWATWH0005_4004</name>
</gene>
<reference evidence="1 2" key="2">
    <citation type="submission" date="2013-09" db="EMBL/GenBank/DDBJ databases">
        <title>Whole genome comparison of six Crocosphaera watsonii strains with differing phenotypes.</title>
        <authorList>
            <person name="Bench S.R."/>
            <person name="Heller P."/>
            <person name="Frank I."/>
            <person name="Arciniega M."/>
            <person name="Shilova I.N."/>
            <person name="Zehr J.P."/>
        </authorList>
    </citation>
    <scope>NUCLEOTIDE SEQUENCE [LARGE SCALE GENOMIC DNA]</scope>
    <source>
        <strain evidence="1 2">WH 0005</strain>
    </source>
</reference>